<sequence>MKALVIDRIHEDGIDVLNQYFETVDIHHNISRKELAAIVGDYDMLIGRAAPATGVIEKPTLEDSGKLKVIGIASVGLDQFDQEYIESKGIKLINLPGVNSISVAEHTVTLLLCGMRYILLAYEQMKKGIWNKHGFNEALELNGKTIGIIGFGNTGKAVSQIVRSGFGMNVLAYDPYINKQEASSNRGTLVSLEELLSSSDVVSIHAPLTDETYHMIGEGELKSMKKGAILLNSARGGIVDEDALYQVLSNRHLRFAGLDVQEQEPCYESPLFSLDNFIATPHIAGLTEDALSRAGKRVAVECLQYLGVEIKEDTDAVST</sequence>
<gene>
    <name evidence="7" type="ORF">GH754_01030</name>
</gene>
<dbReference type="AlphaFoldDB" id="A0A6G1X1Z0"/>
<dbReference type="CDD" id="cd12173">
    <property type="entry name" value="PGDH_4"/>
    <property type="match status" value="1"/>
</dbReference>
<dbReference type="PROSITE" id="PS00670">
    <property type="entry name" value="D_2_HYDROXYACID_DH_2"/>
    <property type="match status" value="1"/>
</dbReference>
<dbReference type="FunFam" id="3.40.50.720:FF:000203">
    <property type="entry name" value="D-3-phosphoglycerate dehydrogenase (SerA)"/>
    <property type="match status" value="1"/>
</dbReference>
<dbReference type="SUPFAM" id="SSF52283">
    <property type="entry name" value="Formate/glycerate dehydrogenase catalytic domain-like"/>
    <property type="match status" value="1"/>
</dbReference>
<dbReference type="InterPro" id="IPR029753">
    <property type="entry name" value="D-isomer_DH_CS"/>
</dbReference>
<dbReference type="SUPFAM" id="SSF51735">
    <property type="entry name" value="NAD(P)-binding Rossmann-fold domains"/>
    <property type="match status" value="1"/>
</dbReference>
<dbReference type="RefSeq" id="WP_153726875.1">
    <property type="nucleotide sequence ID" value="NZ_WJNH01000001.1"/>
</dbReference>
<keyword evidence="2 4" id="KW-0560">Oxidoreductase</keyword>
<dbReference type="GO" id="GO:0016616">
    <property type="term" value="F:oxidoreductase activity, acting on the CH-OH group of donors, NAD or NADP as acceptor"/>
    <property type="evidence" value="ECO:0007669"/>
    <property type="project" value="InterPro"/>
</dbReference>
<reference evidence="7 8" key="1">
    <citation type="submission" date="2019-11" db="EMBL/GenBank/DDBJ databases">
        <authorList>
            <person name="Li J."/>
        </authorList>
    </citation>
    <scope>NUCLEOTIDE SEQUENCE [LARGE SCALE GENOMIC DNA]</scope>
    <source>
        <strain evidence="7 8">J4</strain>
    </source>
</reference>
<evidence type="ECO:0000259" key="6">
    <source>
        <dbReference type="Pfam" id="PF02826"/>
    </source>
</evidence>
<evidence type="ECO:0000256" key="2">
    <source>
        <dbReference type="ARBA" id="ARBA00023002"/>
    </source>
</evidence>
<dbReference type="OrthoDB" id="9805416at2"/>
<evidence type="ECO:0000259" key="5">
    <source>
        <dbReference type="Pfam" id="PF00389"/>
    </source>
</evidence>
<evidence type="ECO:0000313" key="7">
    <source>
        <dbReference type="EMBL" id="MRG84905.1"/>
    </source>
</evidence>
<dbReference type="PANTHER" id="PTHR42938:SF47">
    <property type="entry name" value="HYDROXYPYRUVATE REDUCTASE"/>
    <property type="match status" value="1"/>
</dbReference>
<dbReference type="Proteomes" id="UP000480185">
    <property type="component" value="Unassembled WGS sequence"/>
</dbReference>
<accession>A0A6G1X1Z0</accession>
<name>A0A6G1X1Z0_9BACI</name>
<comment type="similarity">
    <text evidence="1 4">Belongs to the D-isomer specific 2-hydroxyacid dehydrogenase family.</text>
</comment>
<evidence type="ECO:0000256" key="4">
    <source>
        <dbReference type="RuleBase" id="RU003719"/>
    </source>
</evidence>
<dbReference type="InterPro" id="IPR036291">
    <property type="entry name" value="NAD(P)-bd_dom_sf"/>
</dbReference>
<dbReference type="Gene3D" id="3.40.50.720">
    <property type="entry name" value="NAD(P)-binding Rossmann-like Domain"/>
    <property type="match status" value="2"/>
</dbReference>
<dbReference type="Pfam" id="PF02826">
    <property type="entry name" value="2-Hacid_dh_C"/>
    <property type="match status" value="1"/>
</dbReference>
<dbReference type="InterPro" id="IPR006139">
    <property type="entry name" value="D-isomer_2_OHA_DH_cat_dom"/>
</dbReference>
<evidence type="ECO:0000256" key="1">
    <source>
        <dbReference type="ARBA" id="ARBA00005854"/>
    </source>
</evidence>
<keyword evidence="3" id="KW-0520">NAD</keyword>
<dbReference type="GO" id="GO:0051287">
    <property type="term" value="F:NAD binding"/>
    <property type="evidence" value="ECO:0007669"/>
    <property type="project" value="InterPro"/>
</dbReference>
<protein>
    <submittedName>
        <fullName evidence="7">Phosphoglycerate dehydrogenase</fullName>
    </submittedName>
</protein>
<keyword evidence="8" id="KW-1185">Reference proteome</keyword>
<comment type="caution">
    <text evidence="7">The sequence shown here is derived from an EMBL/GenBank/DDBJ whole genome shotgun (WGS) entry which is preliminary data.</text>
</comment>
<evidence type="ECO:0000256" key="3">
    <source>
        <dbReference type="ARBA" id="ARBA00023027"/>
    </source>
</evidence>
<feature type="domain" description="D-isomer specific 2-hydroxyacid dehydrogenase NAD-binding" evidence="6">
    <location>
        <begin position="109"/>
        <end position="284"/>
    </location>
</feature>
<dbReference type="Pfam" id="PF00389">
    <property type="entry name" value="2-Hacid_dh"/>
    <property type="match status" value="1"/>
</dbReference>
<organism evidence="7 8">
    <name type="scientific">Salinibacillus xinjiangensis</name>
    <dbReference type="NCBI Taxonomy" id="1229268"/>
    <lineage>
        <taxon>Bacteria</taxon>
        <taxon>Bacillati</taxon>
        <taxon>Bacillota</taxon>
        <taxon>Bacilli</taxon>
        <taxon>Bacillales</taxon>
        <taxon>Bacillaceae</taxon>
        <taxon>Salinibacillus</taxon>
    </lineage>
</organism>
<dbReference type="PROSITE" id="PS00671">
    <property type="entry name" value="D_2_HYDROXYACID_DH_3"/>
    <property type="match status" value="1"/>
</dbReference>
<dbReference type="EMBL" id="WJNH01000001">
    <property type="protein sequence ID" value="MRG84905.1"/>
    <property type="molecule type" value="Genomic_DNA"/>
</dbReference>
<dbReference type="InterPro" id="IPR006140">
    <property type="entry name" value="D-isomer_DH_NAD-bd"/>
</dbReference>
<evidence type="ECO:0000313" key="8">
    <source>
        <dbReference type="Proteomes" id="UP000480185"/>
    </source>
</evidence>
<feature type="domain" description="D-isomer specific 2-hydroxyacid dehydrogenase catalytic" evidence="5">
    <location>
        <begin position="4"/>
        <end position="307"/>
    </location>
</feature>
<dbReference type="PANTHER" id="PTHR42938">
    <property type="entry name" value="FORMATE DEHYDROGENASE 1"/>
    <property type="match status" value="1"/>
</dbReference>
<proteinExistence type="inferred from homology"/>